<evidence type="ECO:0000256" key="1">
    <source>
        <dbReference type="SAM" id="MobiDB-lite"/>
    </source>
</evidence>
<keyword evidence="3" id="KW-1185">Reference proteome</keyword>
<protein>
    <submittedName>
        <fullName evidence="2">Uncharacterized protein</fullName>
    </submittedName>
</protein>
<feature type="compositionally biased region" description="Low complexity" evidence="1">
    <location>
        <begin position="214"/>
        <end position="226"/>
    </location>
</feature>
<feature type="region of interest" description="Disordered" evidence="1">
    <location>
        <begin position="187"/>
        <end position="246"/>
    </location>
</feature>
<dbReference type="Proteomes" id="UP000265719">
    <property type="component" value="Chromosome"/>
</dbReference>
<feature type="compositionally biased region" description="Basic and acidic residues" evidence="1">
    <location>
        <begin position="200"/>
        <end position="213"/>
    </location>
</feature>
<name>A0AA97M0I7_9ACTN</name>
<gene>
    <name evidence="2" type="ORF">NI17_011360</name>
</gene>
<organism evidence="2 3">
    <name type="scientific">Thermobifida halotolerans</name>
    <dbReference type="NCBI Taxonomy" id="483545"/>
    <lineage>
        <taxon>Bacteria</taxon>
        <taxon>Bacillati</taxon>
        <taxon>Actinomycetota</taxon>
        <taxon>Actinomycetes</taxon>
        <taxon>Streptosporangiales</taxon>
        <taxon>Nocardiopsidaceae</taxon>
        <taxon>Thermobifida</taxon>
    </lineage>
</organism>
<dbReference type="AlphaFoldDB" id="A0AA97M0I7"/>
<proteinExistence type="predicted"/>
<reference evidence="2" key="1">
    <citation type="submission" date="2020-10" db="EMBL/GenBank/DDBJ databases">
        <title>De novo genome project of the cellulose decomposer Thermobifida halotolerans type strain.</title>
        <authorList>
            <person name="Nagy I."/>
            <person name="Horvath B."/>
            <person name="Kukolya J."/>
            <person name="Nagy I."/>
            <person name="Orsini M."/>
        </authorList>
    </citation>
    <scope>NUCLEOTIDE SEQUENCE</scope>
    <source>
        <strain evidence="2">DSM 44931</strain>
    </source>
</reference>
<sequence>MGIAVSFAVVSILREIRHKSLQRSVERAIETGEPIRRFPWSRELSKVPRTGSVLFPWRGQAVLAKLSIENGRISGRTSEREGDERSNVVGGEFLPTDEIDRMTREKARHTAELVPLVEVRTDWEREKQVVQRVSEELERRLGPVDDVMQEAERLKNSVKVSVGTLKSDDDRLGKAVKSLSEIVSAHPCAGEIGSRTRGGSQDRPERGGGRGENTRGMIGRAQAAARAARRAWGHRGEDGGRSGLGR</sequence>
<dbReference type="KEGG" id="thao:NI17_011360"/>
<evidence type="ECO:0000313" key="2">
    <source>
        <dbReference type="EMBL" id="UOE21637.1"/>
    </source>
</evidence>
<evidence type="ECO:0000313" key="3">
    <source>
        <dbReference type="Proteomes" id="UP000265719"/>
    </source>
</evidence>
<accession>A0AA97M0I7</accession>
<dbReference type="RefSeq" id="WP_147416841.1">
    <property type="nucleotide sequence ID" value="NZ_CP063196.1"/>
</dbReference>
<dbReference type="EMBL" id="CP063196">
    <property type="protein sequence ID" value="UOE21637.1"/>
    <property type="molecule type" value="Genomic_DNA"/>
</dbReference>